<feature type="transmembrane region" description="Helical" evidence="1">
    <location>
        <begin position="67"/>
        <end position="86"/>
    </location>
</feature>
<evidence type="ECO:0008006" key="4">
    <source>
        <dbReference type="Google" id="ProtNLM"/>
    </source>
</evidence>
<gene>
    <name evidence="2" type="ORF">GCM10011482_18850</name>
</gene>
<keyword evidence="1" id="KW-0812">Transmembrane</keyword>
<dbReference type="EMBL" id="BMDT01000009">
    <property type="protein sequence ID" value="GGI66231.1"/>
    <property type="molecule type" value="Genomic_DNA"/>
</dbReference>
<comment type="caution">
    <text evidence="2">The sequence shown here is derived from an EMBL/GenBank/DDBJ whole genome shotgun (WGS) entry which is preliminary data.</text>
</comment>
<evidence type="ECO:0000313" key="3">
    <source>
        <dbReference type="Proteomes" id="UP000622610"/>
    </source>
</evidence>
<protein>
    <recommendedName>
        <fullName evidence="4">DUF3784 domain-containing protein</fullName>
    </recommendedName>
</protein>
<reference evidence="2" key="2">
    <citation type="submission" date="2020-09" db="EMBL/GenBank/DDBJ databases">
        <authorList>
            <person name="Sun Q."/>
            <person name="Sedlacek I."/>
        </authorList>
    </citation>
    <scope>NUCLEOTIDE SEQUENCE</scope>
    <source>
        <strain evidence="2">CCM 8433</strain>
    </source>
</reference>
<dbReference type="Proteomes" id="UP000622610">
    <property type="component" value="Unassembled WGS sequence"/>
</dbReference>
<accession>A0A917N5E6</accession>
<dbReference type="AlphaFoldDB" id="A0A917N5E6"/>
<name>A0A917N5E6_9ENTE</name>
<feature type="transmembrane region" description="Helical" evidence="1">
    <location>
        <begin position="41"/>
        <end position="60"/>
    </location>
</feature>
<sequence>MILAILVLIGLVLLLFSFLLFKKQSIFLALLADDSLVNKQFLQTYSIIFLGLGLIAFFLIPFATKEMTLYFLALMMLASATFSYQFSKKIK</sequence>
<reference evidence="2" key="1">
    <citation type="journal article" date="2014" name="Int. J. Syst. Evol. Microbiol.">
        <title>Complete genome sequence of Corynebacterium casei LMG S-19264T (=DSM 44701T), isolated from a smear-ripened cheese.</title>
        <authorList>
            <consortium name="US DOE Joint Genome Institute (JGI-PGF)"/>
            <person name="Walter F."/>
            <person name="Albersmeier A."/>
            <person name="Kalinowski J."/>
            <person name="Ruckert C."/>
        </authorList>
    </citation>
    <scope>NUCLEOTIDE SEQUENCE</scope>
    <source>
        <strain evidence="2">CCM 8433</strain>
    </source>
</reference>
<dbReference type="RefSeq" id="WP_188368062.1">
    <property type="nucleotide sequence ID" value="NZ_BMDT01000009.1"/>
</dbReference>
<keyword evidence="3" id="KW-1185">Reference proteome</keyword>
<keyword evidence="1" id="KW-0472">Membrane</keyword>
<organism evidence="2 3">
    <name type="scientific">Enterococcus alcedinis</name>
    <dbReference type="NCBI Taxonomy" id="1274384"/>
    <lineage>
        <taxon>Bacteria</taxon>
        <taxon>Bacillati</taxon>
        <taxon>Bacillota</taxon>
        <taxon>Bacilli</taxon>
        <taxon>Lactobacillales</taxon>
        <taxon>Enterococcaceae</taxon>
        <taxon>Enterococcus</taxon>
    </lineage>
</organism>
<evidence type="ECO:0000313" key="2">
    <source>
        <dbReference type="EMBL" id="GGI66231.1"/>
    </source>
</evidence>
<evidence type="ECO:0000256" key="1">
    <source>
        <dbReference type="SAM" id="Phobius"/>
    </source>
</evidence>
<keyword evidence="1" id="KW-1133">Transmembrane helix</keyword>
<proteinExistence type="predicted"/>